<protein>
    <recommendedName>
        <fullName evidence="2">histidine kinase</fullName>
        <ecNumber evidence="2">2.7.13.3</ecNumber>
    </recommendedName>
</protein>
<comment type="caution">
    <text evidence="10">The sequence shown here is derived from an EMBL/GenBank/DDBJ whole genome shotgun (WGS) entry which is preliminary data.</text>
</comment>
<dbReference type="PANTHER" id="PTHR41523:SF8">
    <property type="entry name" value="ETHYLENE RESPONSE SENSOR PROTEIN"/>
    <property type="match status" value="1"/>
</dbReference>
<dbReference type="Proteomes" id="UP000238877">
    <property type="component" value="Unassembled WGS sequence"/>
</dbReference>
<keyword evidence="6 10" id="KW-0418">Kinase</keyword>
<dbReference type="InterPro" id="IPR011495">
    <property type="entry name" value="Sig_transdc_His_kin_sub2_dim/P"/>
</dbReference>
<dbReference type="RefSeq" id="WP_105093297.1">
    <property type="nucleotide sequence ID" value="NZ_PPDF01000012.1"/>
</dbReference>
<dbReference type="AlphaFoldDB" id="A0A2S7ZP21"/>
<dbReference type="InterPro" id="IPR005467">
    <property type="entry name" value="His_kinase_dom"/>
</dbReference>
<dbReference type="Pfam" id="PF07568">
    <property type="entry name" value="HisKA_2"/>
    <property type="match status" value="1"/>
</dbReference>
<name>A0A2S7ZP21_9FIRM</name>
<keyword evidence="3" id="KW-0597">Phosphoprotein</keyword>
<evidence type="ECO:0000256" key="1">
    <source>
        <dbReference type="ARBA" id="ARBA00000085"/>
    </source>
</evidence>
<evidence type="ECO:0000256" key="5">
    <source>
        <dbReference type="ARBA" id="ARBA00022741"/>
    </source>
</evidence>
<dbReference type="PANTHER" id="PTHR41523">
    <property type="entry name" value="TWO-COMPONENT SYSTEM SENSOR PROTEIN"/>
    <property type="match status" value="1"/>
</dbReference>
<evidence type="ECO:0000256" key="6">
    <source>
        <dbReference type="ARBA" id="ARBA00022777"/>
    </source>
</evidence>
<dbReference type="SUPFAM" id="SSF55874">
    <property type="entry name" value="ATPase domain of HSP90 chaperone/DNA topoisomerase II/histidine kinase"/>
    <property type="match status" value="1"/>
</dbReference>
<evidence type="ECO:0000256" key="4">
    <source>
        <dbReference type="ARBA" id="ARBA00022679"/>
    </source>
</evidence>
<sequence length="458" mass="51567">MTVHIYDELVKETSLSSLQASLLVHISHMIRFGQSVSKHKIVLFTYITDDAPCEMMCISEVADSLVTSRIQGSDMWKKLINTGECIQQSTQNGFEYLFPIVDNGGKTIGGISFTYTAPTNGTEGKRGFIVADTMQRLMLTATDEQIKEYEPISYLDGLIIFDQNGTILYGNDTALHLADIVGVDRRLVGTSIFGSSLKISAIHRVLTDRNDFVSEEIYHNMVLRQHMIPIAMGRNECRCFLILHDCTRESKQQQELLVKNSIIKEIHHRVKNNLQTVAGLLRMEARRSNLPEVKAALQEGISRIESMALVHDLVSHYDEDYISIRSIYDELCRLLRQSMVERYQHVEFRYHGDDCIISSHQASYISLVFNELISNSIIHGLAGEDGLISVEVSSLEDSIRIVFTDSGKGLPSDFNMAKSKRLGMQIINNLVTHELEGTMTIENGTIGVVVTIHIHKEN</sequence>
<keyword evidence="5" id="KW-0547">Nucleotide-binding</keyword>
<dbReference type="STRING" id="1110546.GCA_001078375_01190"/>
<dbReference type="GO" id="GO:0004673">
    <property type="term" value="F:protein histidine kinase activity"/>
    <property type="evidence" value="ECO:0007669"/>
    <property type="project" value="UniProtKB-EC"/>
</dbReference>
<keyword evidence="7" id="KW-0067">ATP-binding</keyword>
<dbReference type="EC" id="2.7.13.3" evidence="2"/>
<dbReference type="GO" id="GO:0005524">
    <property type="term" value="F:ATP binding"/>
    <property type="evidence" value="ECO:0007669"/>
    <property type="project" value="UniProtKB-KW"/>
</dbReference>
<evidence type="ECO:0000256" key="2">
    <source>
        <dbReference type="ARBA" id="ARBA00012438"/>
    </source>
</evidence>
<dbReference type="SMART" id="SM00387">
    <property type="entry name" value="HATPase_c"/>
    <property type="match status" value="1"/>
</dbReference>
<proteinExistence type="predicted"/>
<gene>
    <name evidence="10" type="ORF">VTHSUH11_08150</name>
</gene>
<evidence type="ECO:0000313" key="10">
    <source>
        <dbReference type="EMBL" id="PQL24945.1"/>
    </source>
</evidence>
<organism evidence="10 11">
    <name type="scientific">Veillonella tobetsuensis</name>
    <dbReference type="NCBI Taxonomy" id="1110546"/>
    <lineage>
        <taxon>Bacteria</taxon>
        <taxon>Bacillati</taxon>
        <taxon>Bacillota</taxon>
        <taxon>Negativicutes</taxon>
        <taxon>Veillonellales</taxon>
        <taxon>Veillonellaceae</taxon>
        <taxon>Veillonella</taxon>
    </lineage>
</organism>
<dbReference type="GO" id="GO:0000160">
    <property type="term" value="P:phosphorelay signal transduction system"/>
    <property type="evidence" value="ECO:0007669"/>
    <property type="project" value="UniProtKB-KW"/>
</dbReference>
<keyword evidence="4" id="KW-0808">Transferase</keyword>
<feature type="domain" description="Histidine kinase" evidence="9">
    <location>
        <begin position="265"/>
        <end position="458"/>
    </location>
</feature>
<comment type="catalytic activity">
    <reaction evidence="1">
        <text>ATP + protein L-histidine = ADP + protein N-phospho-L-histidine.</text>
        <dbReference type="EC" id="2.7.13.3"/>
    </reaction>
</comment>
<evidence type="ECO:0000256" key="3">
    <source>
        <dbReference type="ARBA" id="ARBA00022553"/>
    </source>
</evidence>
<keyword evidence="8" id="KW-0902">Two-component regulatory system</keyword>
<dbReference type="Gene3D" id="3.30.450.20">
    <property type="entry name" value="PAS domain"/>
    <property type="match status" value="1"/>
</dbReference>
<evidence type="ECO:0000259" key="9">
    <source>
        <dbReference type="PROSITE" id="PS50109"/>
    </source>
</evidence>
<dbReference type="PROSITE" id="PS50109">
    <property type="entry name" value="HIS_KIN"/>
    <property type="match status" value="1"/>
</dbReference>
<evidence type="ECO:0000256" key="8">
    <source>
        <dbReference type="ARBA" id="ARBA00023012"/>
    </source>
</evidence>
<evidence type="ECO:0000256" key="7">
    <source>
        <dbReference type="ARBA" id="ARBA00022840"/>
    </source>
</evidence>
<accession>A0A2S7ZP21</accession>
<dbReference type="InterPro" id="IPR036890">
    <property type="entry name" value="HATPase_C_sf"/>
</dbReference>
<dbReference type="InterPro" id="IPR003594">
    <property type="entry name" value="HATPase_dom"/>
</dbReference>
<reference evidence="10 11" key="1">
    <citation type="submission" date="2018-01" db="EMBL/GenBank/DDBJ databases">
        <title>Draft genome sequences of clinical isolates and type strains of oral Veillonella including Veillonella infantum sp., nov.</title>
        <authorList>
            <person name="Mashima I."/>
            <person name="Liao Y.-C."/>
            <person name="Sabharwal A."/>
            <person name="Haase E.M."/>
            <person name="Nakazawa F."/>
            <person name="Scannapieco F.A."/>
        </authorList>
    </citation>
    <scope>NUCLEOTIDE SEQUENCE [LARGE SCALE GENOMIC DNA]</scope>
    <source>
        <strain evidence="10 11">Y6</strain>
    </source>
</reference>
<dbReference type="Gene3D" id="3.30.565.10">
    <property type="entry name" value="Histidine kinase-like ATPase, C-terminal domain"/>
    <property type="match status" value="1"/>
</dbReference>
<dbReference type="EMBL" id="PPDF01000012">
    <property type="protein sequence ID" value="PQL24945.1"/>
    <property type="molecule type" value="Genomic_DNA"/>
</dbReference>
<dbReference type="Pfam" id="PF02518">
    <property type="entry name" value="HATPase_c"/>
    <property type="match status" value="1"/>
</dbReference>
<evidence type="ECO:0000313" key="11">
    <source>
        <dbReference type="Proteomes" id="UP000238877"/>
    </source>
</evidence>